<name>A0A0H3U7H0_9BACT</name>
<organism evidence="13">
    <name type="scientific">uncultured bacterium fosmid pJB28H11</name>
    <dbReference type="NCBI Taxonomy" id="1478062"/>
    <lineage>
        <taxon>Bacteria</taxon>
        <taxon>environmental samples</taxon>
    </lineage>
</organism>
<keyword evidence="3" id="KW-1003">Cell membrane</keyword>
<evidence type="ECO:0000256" key="5">
    <source>
        <dbReference type="ARBA" id="ARBA00022960"/>
    </source>
</evidence>
<evidence type="ECO:0000256" key="1">
    <source>
        <dbReference type="ARBA" id="ARBA00004167"/>
    </source>
</evidence>
<dbReference type="GO" id="GO:0071555">
    <property type="term" value="P:cell wall organization"/>
    <property type="evidence" value="ECO:0007669"/>
    <property type="project" value="UniProtKB-KW"/>
</dbReference>
<dbReference type="InterPro" id="IPR036138">
    <property type="entry name" value="PBP_dimer_sf"/>
</dbReference>
<keyword evidence="8 10" id="KW-0472">Membrane</keyword>
<dbReference type="PANTHER" id="PTHR30627:SF2">
    <property type="entry name" value="PEPTIDOGLYCAN D,D-TRANSPEPTIDASE MRDA"/>
    <property type="match status" value="1"/>
</dbReference>
<keyword evidence="9" id="KW-0961">Cell wall biogenesis/degradation</keyword>
<evidence type="ECO:0000256" key="2">
    <source>
        <dbReference type="ARBA" id="ARBA00004236"/>
    </source>
</evidence>
<evidence type="ECO:0000256" key="6">
    <source>
        <dbReference type="ARBA" id="ARBA00022984"/>
    </source>
</evidence>
<keyword evidence="5" id="KW-0133">Cell shape</keyword>
<dbReference type="Pfam" id="PF00905">
    <property type="entry name" value="Transpeptidase"/>
    <property type="match status" value="1"/>
</dbReference>
<evidence type="ECO:0000313" key="13">
    <source>
        <dbReference type="EMBL" id="AIF26479.1"/>
    </source>
</evidence>
<dbReference type="GO" id="GO:0009252">
    <property type="term" value="P:peptidoglycan biosynthetic process"/>
    <property type="evidence" value="ECO:0007669"/>
    <property type="project" value="UniProtKB-KW"/>
</dbReference>
<evidence type="ECO:0000259" key="11">
    <source>
        <dbReference type="Pfam" id="PF00905"/>
    </source>
</evidence>
<dbReference type="PANTHER" id="PTHR30627">
    <property type="entry name" value="PEPTIDOGLYCAN D,D-TRANSPEPTIDASE"/>
    <property type="match status" value="1"/>
</dbReference>
<dbReference type="Gene3D" id="3.40.710.10">
    <property type="entry name" value="DD-peptidase/beta-lactamase superfamily"/>
    <property type="match status" value="1"/>
</dbReference>
<reference evidence="13" key="1">
    <citation type="submission" date="2013-08" db="EMBL/GenBank/DDBJ databases">
        <title>Comparison of modified E. coli strains.</title>
        <authorList>
            <person name="Juergensen J."/>
            <person name="Bonge A."/>
            <person name="Streit W.R."/>
        </authorList>
    </citation>
    <scope>NUCLEOTIDE SEQUENCE</scope>
</reference>
<comment type="subcellular location">
    <subcellularLocation>
        <location evidence="2">Cell membrane</location>
    </subcellularLocation>
    <subcellularLocation>
        <location evidence="1">Membrane</location>
        <topology evidence="1">Single-pass membrane protein</topology>
    </subcellularLocation>
</comment>
<feature type="domain" description="Penicillin-binding protein dimerisation" evidence="12">
    <location>
        <begin position="110"/>
        <end position="278"/>
    </location>
</feature>
<dbReference type="SUPFAM" id="SSF56519">
    <property type="entry name" value="Penicillin binding protein dimerisation domain"/>
    <property type="match status" value="1"/>
</dbReference>
<dbReference type="Gene3D" id="3.90.1310.10">
    <property type="entry name" value="Penicillin-binding protein 2a (Domain 2)"/>
    <property type="match status" value="1"/>
</dbReference>
<dbReference type="GO" id="GO:0005886">
    <property type="term" value="C:plasma membrane"/>
    <property type="evidence" value="ECO:0007669"/>
    <property type="project" value="UniProtKB-SubCell"/>
</dbReference>
<evidence type="ECO:0000256" key="8">
    <source>
        <dbReference type="ARBA" id="ARBA00023136"/>
    </source>
</evidence>
<dbReference type="InterPro" id="IPR005311">
    <property type="entry name" value="PBP_dimer"/>
</dbReference>
<dbReference type="GO" id="GO:0008658">
    <property type="term" value="F:penicillin binding"/>
    <property type="evidence" value="ECO:0007669"/>
    <property type="project" value="InterPro"/>
</dbReference>
<feature type="transmembrane region" description="Helical" evidence="10">
    <location>
        <begin position="71"/>
        <end position="91"/>
    </location>
</feature>
<dbReference type="SUPFAM" id="SSF56601">
    <property type="entry name" value="beta-lactamase/transpeptidase-like"/>
    <property type="match status" value="1"/>
</dbReference>
<evidence type="ECO:0000256" key="9">
    <source>
        <dbReference type="ARBA" id="ARBA00023316"/>
    </source>
</evidence>
<keyword evidence="6" id="KW-0573">Peptidoglycan synthesis</keyword>
<dbReference type="AlphaFoldDB" id="A0A0H3U7H0"/>
<sequence length="672" mass="74916">MEEIHNLLHLVKCAFHPDFRMGGRGRDEAVPVRLPQGLDIFDLKYNPVTLRRSDTLPRGLFKMDVNRKTKLAIGLIVFASILLGKLFYIQIINDKYKKDASNNSMVYDYIYPARGVIYDRNGEVLVGNKTCYDILVTPREVTAFDTAALASALDIDADYIRERMAYYRKYRTRIGYQTLTFIKQIPVEKYMAFAEQQYLFKGFKAQTRSIREYPFNAGGNLLGYISEVDPDFLKNHPEDYRAGDYVGKTGLEAAQEENLRGSKGYHIHLRDSRNRVQKAYDEGMSDKPAESGKDIVTTIDAGLQQYGQELMKGRIGSVVAIEPSTGEILAMVSSPGIDVDVLADIGSHWNELSKDPNKPMFNRTVMASYPPGSVFKLINGLIGLQEGVLKPQYSYPCYAGYYYSSTHKLGCHDHASPLNFYSAIATSCNGYFCYVMKNILENPKYENIGEAMDNWHAYVESFGFGRKLQSDFPSELGGTIPTSAYYDKLYGKGRWRFPTIVSLSIGQGEIGATPLQIANLAAIMANRGHYYIPHLVKDSEGISIDPKYHEKQYTMVDSVYFADAVKGMYMAVNGGGTAGGTAFDATIPGIEVCGKTGTAQNPHGKDNSVFICFAPADNPKIAIAAYVENAGFGATWALPVASLMMEKYLTGGISPEREYMVERLLNTNFIKE</sequence>
<dbReference type="InterPro" id="IPR012338">
    <property type="entry name" value="Beta-lactam/transpept-like"/>
</dbReference>
<proteinExistence type="predicted"/>
<keyword evidence="7 10" id="KW-1133">Transmembrane helix</keyword>
<dbReference type="Gene3D" id="3.30.1390.30">
    <property type="entry name" value="Penicillin-binding protein 2a, domain 3"/>
    <property type="match status" value="1"/>
</dbReference>
<feature type="domain" description="Penicillin-binding protein transpeptidase" evidence="11">
    <location>
        <begin position="316"/>
        <end position="637"/>
    </location>
</feature>
<evidence type="ECO:0000256" key="10">
    <source>
        <dbReference type="SAM" id="Phobius"/>
    </source>
</evidence>
<keyword evidence="4 10" id="KW-0812">Transmembrane</keyword>
<dbReference type="InterPro" id="IPR050515">
    <property type="entry name" value="Beta-lactam/transpept"/>
</dbReference>
<dbReference type="Pfam" id="PF03717">
    <property type="entry name" value="PBP_dimer"/>
    <property type="match status" value="1"/>
</dbReference>
<accession>A0A0H3U7H0</accession>
<evidence type="ECO:0008006" key="14">
    <source>
        <dbReference type="Google" id="ProtNLM"/>
    </source>
</evidence>
<evidence type="ECO:0000256" key="7">
    <source>
        <dbReference type="ARBA" id="ARBA00022989"/>
    </source>
</evidence>
<evidence type="ECO:0000259" key="12">
    <source>
        <dbReference type="Pfam" id="PF03717"/>
    </source>
</evidence>
<evidence type="ECO:0000256" key="3">
    <source>
        <dbReference type="ARBA" id="ARBA00022475"/>
    </source>
</evidence>
<evidence type="ECO:0000256" key="4">
    <source>
        <dbReference type="ARBA" id="ARBA00022692"/>
    </source>
</evidence>
<protein>
    <recommendedName>
        <fullName evidence="14">Penicillin-binding protein 2</fullName>
    </recommendedName>
</protein>
<dbReference type="GO" id="GO:0008360">
    <property type="term" value="P:regulation of cell shape"/>
    <property type="evidence" value="ECO:0007669"/>
    <property type="project" value="UniProtKB-KW"/>
</dbReference>
<dbReference type="EMBL" id="KF540234">
    <property type="protein sequence ID" value="AIF26479.1"/>
    <property type="molecule type" value="Genomic_DNA"/>
</dbReference>
<dbReference type="GO" id="GO:0071972">
    <property type="term" value="F:peptidoglycan L,D-transpeptidase activity"/>
    <property type="evidence" value="ECO:0007669"/>
    <property type="project" value="TreeGrafter"/>
</dbReference>
<dbReference type="InterPro" id="IPR001460">
    <property type="entry name" value="PCN-bd_Tpept"/>
</dbReference>